<dbReference type="InterPro" id="IPR050736">
    <property type="entry name" value="Sensor_HK_Regulatory"/>
</dbReference>
<dbReference type="InterPro" id="IPR003661">
    <property type="entry name" value="HisK_dim/P_dom"/>
</dbReference>
<dbReference type="CDD" id="cd00075">
    <property type="entry name" value="HATPase"/>
    <property type="match status" value="1"/>
</dbReference>
<keyword evidence="4" id="KW-0808">Transferase</keyword>
<dbReference type="InterPro" id="IPR011990">
    <property type="entry name" value="TPR-like_helical_dom_sf"/>
</dbReference>
<evidence type="ECO:0000256" key="2">
    <source>
        <dbReference type="ARBA" id="ARBA00012438"/>
    </source>
</evidence>
<dbReference type="SMART" id="SM00388">
    <property type="entry name" value="HisKA"/>
    <property type="match status" value="1"/>
</dbReference>
<keyword evidence="7" id="KW-1133">Transmembrane helix</keyword>
<dbReference type="SUPFAM" id="SSF47384">
    <property type="entry name" value="Homodimeric domain of signal transducing histidine kinase"/>
    <property type="match status" value="1"/>
</dbReference>
<evidence type="ECO:0000256" key="6">
    <source>
        <dbReference type="ARBA" id="ARBA00023012"/>
    </source>
</evidence>
<gene>
    <name evidence="9" type="ORF">DUE52_22835</name>
</gene>
<dbReference type="InterPro" id="IPR036097">
    <property type="entry name" value="HisK_dim/P_sf"/>
</dbReference>
<proteinExistence type="predicted"/>
<organism evidence="9 10">
    <name type="scientific">Larkinella punicea</name>
    <dbReference type="NCBI Taxonomy" id="2315727"/>
    <lineage>
        <taxon>Bacteria</taxon>
        <taxon>Pseudomonadati</taxon>
        <taxon>Bacteroidota</taxon>
        <taxon>Cytophagia</taxon>
        <taxon>Cytophagales</taxon>
        <taxon>Spirosomataceae</taxon>
        <taxon>Larkinella</taxon>
    </lineage>
</organism>
<reference evidence="9 10" key="1">
    <citation type="submission" date="2018-07" db="EMBL/GenBank/DDBJ databases">
        <title>Genome analysis of Larkinella rosea.</title>
        <authorList>
            <person name="Zhou Z."/>
            <person name="Wang G."/>
        </authorList>
    </citation>
    <scope>NUCLEOTIDE SEQUENCE [LARGE SCALE GENOMIC DNA]</scope>
    <source>
        <strain evidence="10">zzj9</strain>
    </source>
</reference>
<dbReference type="Gene3D" id="3.30.565.10">
    <property type="entry name" value="Histidine kinase-like ATPase, C-terminal domain"/>
    <property type="match status" value="1"/>
</dbReference>
<evidence type="ECO:0000256" key="4">
    <source>
        <dbReference type="ARBA" id="ARBA00022679"/>
    </source>
</evidence>
<dbReference type="Pfam" id="PF13181">
    <property type="entry name" value="TPR_8"/>
    <property type="match status" value="1"/>
</dbReference>
<dbReference type="AlphaFoldDB" id="A0A368JKS2"/>
<sequence>MKSGHPLIGRLSWVLLICWFSSCDFYAIRNTDHQAHVDSLIDRATVLKFSKGIERSRMYLDSAYARFPEAGVMDYYRKYDFLRDNYFDDSFKPDYEKVQSYIDSMFWVLEPGILREKYKKNYARIYLLRGSLLYHQRRYEEAYSQFFQGKVLMESTFDSCQSSQYTSRIAGMNYQEKNYIKAATYYKQAFREVMTCSNGGNFDDLFASRQGYLSNIGLCYSKLELPDSALHYYDQALRFIGQNEHKFPNQKDFMAMARAVIYGNQATIYLQQGDLPQAETLLKESIRINRQTGYYNRDAQLSQAKLCEVYLTNNRLEMARKELLSLKTSLDTLQHPDALLRWHHLQSQYFEKVHQISQAHYHLKNYHALRDYSDQEKAVFKGMDQALLNLDSQHKIELLNKKEELNRLYLMGAAAILLMAFVIAYLIWHSWQRTQKNLLKLAALNRQIIGRNTQLQTTLTELERSQQENARLLQVVAHDLRTPIGAISMAVDLLLEDQLRVHKPQYFLEMIKSSSANSLVLIDNLLHSNATINKMEPVELQEFLASCVDMLELKALEKKQSIHLETNMARILVDRQKMWRVISNLITNAIKFSPPESTITVGLEKRDDTVQISVKDQGIGIPAPLKASIFDLFTAARRPGTAGEKSFGMGLAISRQIVEAHRGKLWFESEEHQGTTFYVELPAK</sequence>
<dbReference type="InterPro" id="IPR036890">
    <property type="entry name" value="HATPase_C_sf"/>
</dbReference>
<dbReference type="SUPFAM" id="SSF48452">
    <property type="entry name" value="TPR-like"/>
    <property type="match status" value="1"/>
</dbReference>
<dbReference type="RefSeq" id="WP_114408385.1">
    <property type="nucleotide sequence ID" value="NZ_QOWE01000021.1"/>
</dbReference>
<evidence type="ECO:0000256" key="7">
    <source>
        <dbReference type="SAM" id="Phobius"/>
    </source>
</evidence>
<dbReference type="CDD" id="cd00082">
    <property type="entry name" value="HisKA"/>
    <property type="match status" value="1"/>
</dbReference>
<feature type="domain" description="Histidine kinase" evidence="8">
    <location>
        <begin position="475"/>
        <end position="684"/>
    </location>
</feature>
<keyword evidence="7" id="KW-0472">Membrane</keyword>
<dbReference type="PRINTS" id="PR00344">
    <property type="entry name" value="BCTRLSENSOR"/>
</dbReference>
<dbReference type="EC" id="2.7.13.3" evidence="2"/>
<keyword evidence="6" id="KW-0902">Two-component regulatory system</keyword>
<dbReference type="InterPro" id="IPR019734">
    <property type="entry name" value="TPR_rpt"/>
</dbReference>
<dbReference type="PROSITE" id="PS51257">
    <property type="entry name" value="PROKAR_LIPOPROTEIN"/>
    <property type="match status" value="1"/>
</dbReference>
<dbReference type="FunFam" id="3.30.565.10:FF:000006">
    <property type="entry name" value="Sensor histidine kinase WalK"/>
    <property type="match status" value="1"/>
</dbReference>
<dbReference type="Pfam" id="PF02518">
    <property type="entry name" value="HATPase_c"/>
    <property type="match status" value="1"/>
</dbReference>
<comment type="catalytic activity">
    <reaction evidence="1">
        <text>ATP + protein L-histidine = ADP + protein N-phospho-L-histidine.</text>
        <dbReference type="EC" id="2.7.13.3"/>
    </reaction>
</comment>
<evidence type="ECO:0000256" key="1">
    <source>
        <dbReference type="ARBA" id="ARBA00000085"/>
    </source>
</evidence>
<dbReference type="SMART" id="SM00028">
    <property type="entry name" value="TPR"/>
    <property type="match status" value="3"/>
</dbReference>
<dbReference type="Gene3D" id="1.25.40.10">
    <property type="entry name" value="Tetratricopeptide repeat domain"/>
    <property type="match status" value="2"/>
</dbReference>
<accession>A0A368JKS2</accession>
<dbReference type="PANTHER" id="PTHR43711">
    <property type="entry name" value="TWO-COMPONENT HISTIDINE KINASE"/>
    <property type="match status" value="1"/>
</dbReference>
<dbReference type="InterPro" id="IPR004358">
    <property type="entry name" value="Sig_transdc_His_kin-like_C"/>
</dbReference>
<evidence type="ECO:0000313" key="10">
    <source>
        <dbReference type="Proteomes" id="UP000253383"/>
    </source>
</evidence>
<dbReference type="InterPro" id="IPR003594">
    <property type="entry name" value="HATPase_dom"/>
</dbReference>
<dbReference type="Gene3D" id="1.10.287.130">
    <property type="match status" value="1"/>
</dbReference>
<feature type="transmembrane region" description="Helical" evidence="7">
    <location>
        <begin position="408"/>
        <end position="428"/>
    </location>
</feature>
<evidence type="ECO:0000256" key="5">
    <source>
        <dbReference type="ARBA" id="ARBA00022777"/>
    </source>
</evidence>
<dbReference type="Pfam" id="PF00512">
    <property type="entry name" value="HisKA"/>
    <property type="match status" value="1"/>
</dbReference>
<dbReference type="GO" id="GO:0000155">
    <property type="term" value="F:phosphorelay sensor kinase activity"/>
    <property type="evidence" value="ECO:0007669"/>
    <property type="project" value="InterPro"/>
</dbReference>
<dbReference type="PROSITE" id="PS50109">
    <property type="entry name" value="HIS_KIN"/>
    <property type="match status" value="1"/>
</dbReference>
<keyword evidence="3" id="KW-0597">Phosphoprotein</keyword>
<protein>
    <recommendedName>
        <fullName evidence="2">histidine kinase</fullName>
        <ecNumber evidence="2">2.7.13.3</ecNumber>
    </recommendedName>
</protein>
<keyword evidence="10" id="KW-1185">Reference proteome</keyword>
<name>A0A368JKS2_9BACT</name>
<dbReference type="SUPFAM" id="SSF55874">
    <property type="entry name" value="ATPase domain of HSP90 chaperone/DNA topoisomerase II/histidine kinase"/>
    <property type="match status" value="1"/>
</dbReference>
<dbReference type="SMART" id="SM00387">
    <property type="entry name" value="HATPase_c"/>
    <property type="match status" value="1"/>
</dbReference>
<dbReference type="OrthoDB" id="9810447at2"/>
<dbReference type="Proteomes" id="UP000253383">
    <property type="component" value="Unassembled WGS sequence"/>
</dbReference>
<comment type="caution">
    <text evidence="9">The sequence shown here is derived from an EMBL/GenBank/DDBJ whole genome shotgun (WGS) entry which is preliminary data.</text>
</comment>
<evidence type="ECO:0000259" key="8">
    <source>
        <dbReference type="PROSITE" id="PS50109"/>
    </source>
</evidence>
<keyword evidence="7" id="KW-0812">Transmembrane</keyword>
<evidence type="ECO:0000313" key="9">
    <source>
        <dbReference type="EMBL" id="RCR67153.1"/>
    </source>
</evidence>
<dbReference type="PANTHER" id="PTHR43711:SF1">
    <property type="entry name" value="HISTIDINE KINASE 1"/>
    <property type="match status" value="1"/>
</dbReference>
<dbReference type="InterPro" id="IPR005467">
    <property type="entry name" value="His_kinase_dom"/>
</dbReference>
<evidence type="ECO:0000256" key="3">
    <source>
        <dbReference type="ARBA" id="ARBA00022553"/>
    </source>
</evidence>
<dbReference type="EMBL" id="QOWE01000021">
    <property type="protein sequence ID" value="RCR67153.1"/>
    <property type="molecule type" value="Genomic_DNA"/>
</dbReference>
<keyword evidence="5" id="KW-0418">Kinase</keyword>